<dbReference type="Proteomes" id="UP000308768">
    <property type="component" value="Unassembled WGS sequence"/>
</dbReference>
<dbReference type="OrthoDB" id="7482721at2759"/>
<evidence type="ECO:0000256" key="2">
    <source>
        <dbReference type="ARBA" id="ARBA00023002"/>
    </source>
</evidence>
<dbReference type="PANTHER" id="PTHR43981:SF2">
    <property type="entry name" value="ENOYL-[ACYL-CARRIER-PROTEIN] REDUCTASE, MITOCHONDRIAL"/>
    <property type="match status" value="1"/>
</dbReference>
<evidence type="ECO:0000313" key="4">
    <source>
        <dbReference type="EMBL" id="TKA48302.1"/>
    </source>
</evidence>
<dbReference type="Gene3D" id="3.40.50.720">
    <property type="entry name" value="NAD(P)-binding Rossmann-like Domain"/>
    <property type="match status" value="1"/>
</dbReference>
<dbReference type="InterPro" id="IPR013149">
    <property type="entry name" value="ADH-like_C"/>
</dbReference>
<keyword evidence="5" id="KW-1185">Reference proteome</keyword>
<comment type="caution">
    <text evidence="4">The sequence shown here is derived from an EMBL/GenBank/DDBJ whole genome shotgun (WGS) entry which is preliminary data.</text>
</comment>
<name>A0A4U0VHQ8_9PEZI</name>
<dbReference type="Pfam" id="PF00107">
    <property type="entry name" value="ADH_zinc_N"/>
    <property type="match status" value="1"/>
</dbReference>
<dbReference type="InterPro" id="IPR051034">
    <property type="entry name" value="Mito_Enoyl-ACP_Reductase"/>
</dbReference>
<dbReference type="SUPFAM" id="SSF51735">
    <property type="entry name" value="NAD(P)-binding Rossmann-fold domains"/>
    <property type="match status" value="1"/>
</dbReference>
<feature type="domain" description="Alcohol dehydrogenase-like C-terminal" evidence="3">
    <location>
        <begin position="5"/>
        <end position="100"/>
    </location>
</feature>
<dbReference type="PANTHER" id="PTHR43981">
    <property type="entry name" value="ENOYL-[ACYL-CARRIER-PROTEIN] REDUCTASE, MITOCHONDRIAL"/>
    <property type="match status" value="1"/>
</dbReference>
<dbReference type="STRING" id="331657.A0A4U0VHQ8"/>
<protein>
    <recommendedName>
        <fullName evidence="3">Alcohol dehydrogenase-like C-terminal domain-containing protein</fullName>
    </recommendedName>
</protein>
<dbReference type="GO" id="GO:0016491">
    <property type="term" value="F:oxidoreductase activity"/>
    <property type="evidence" value="ECO:0007669"/>
    <property type="project" value="UniProtKB-KW"/>
</dbReference>
<dbReference type="GO" id="GO:0006631">
    <property type="term" value="P:fatty acid metabolic process"/>
    <property type="evidence" value="ECO:0007669"/>
    <property type="project" value="TreeGrafter"/>
</dbReference>
<sequence>GLARELKDLGADVVVTDEELQDKGFAERVKEWTNGGREKVRLGLNCVGGKPATAMARVLSPEAHMVTYGAMSKQPVMLPAGLLIFKNIHFDGFWVSKWAERNPAEKKRTVEDVLSLTRKGLFKDAPVLEVPWSFETKQEVLVEAVQGTLEGFRKGKGVFVFQNT</sequence>
<gene>
    <name evidence="4" type="ORF">B0A49_11451</name>
</gene>
<dbReference type="InterPro" id="IPR036291">
    <property type="entry name" value="NAD(P)-bd_dom_sf"/>
</dbReference>
<dbReference type="AlphaFoldDB" id="A0A4U0VHQ8"/>
<organism evidence="4 5">
    <name type="scientific">Cryomyces minteri</name>
    <dbReference type="NCBI Taxonomy" id="331657"/>
    <lineage>
        <taxon>Eukaryota</taxon>
        <taxon>Fungi</taxon>
        <taxon>Dikarya</taxon>
        <taxon>Ascomycota</taxon>
        <taxon>Pezizomycotina</taxon>
        <taxon>Dothideomycetes</taxon>
        <taxon>Dothideomycetes incertae sedis</taxon>
        <taxon>Cryomyces</taxon>
    </lineage>
</organism>
<dbReference type="GO" id="GO:0005739">
    <property type="term" value="C:mitochondrion"/>
    <property type="evidence" value="ECO:0007669"/>
    <property type="project" value="TreeGrafter"/>
</dbReference>
<evidence type="ECO:0000256" key="1">
    <source>
        <dbReference type="ARBA" id="ARBA00022857"/>
    </source>
</evidence>
<proteinExistence type="predicted"/>
<dbReference type="EMBL" id="NAJN01002833">
    <property type="protein sequence ID" value="TKA48302.1"/>
    <property type="molecule type" value="Genomic_DNA"/>
</dbReference>
<feature type="non-terminal residue" evidence="4">
    <location>
        <position position="1"/>
    </location>
</feature>
<evidence type="ECO:0000259" key="3">
    <source>
        <dbReference type="Pfam" id="PF00107"/>
    </source>
</evidence>
<reference evidence="4 5" key="1">
    <citation type="submission" date="2017-03" db="EMBL/GenBank/DDBJ databases">
        <title>Genomes of endolithic fungi from Antarctica.</title>
        <authorList>
            <person name="Coleine C."/>
            <person name="Masonjones S."/>
            <person name="Stajich J.E."/>
        </authorList>
    </citation>
    <scope>NUCLEOTIDE SEQUENCE [LARGE SCALE GENOMIC DNA]</scope>
    <source>
        <strain evidence="4 5">CCFEE 5187</strain>
    </source>
</reference>
<keyword evidence="1" id="KW-0521">NADP</keyword>
<accession>A0A4U0VHQ8</accession>
<evidence type="ECO:0000313" key="5">
    <source>
        <dbReference type="Proteomes" id="UP000308768"/>
    </source>
</evidence>
<keyword evidence="2" id="KW-0560">Oxidoreductase</keyword>